<protein>
    <submittedName>
        <fullName evidence="1">Chromosome partitioning protein ParB</fullName>
    </submittedName>
</protein>
<comment type="caution">
    <text evidence="1">The sequence shown here is derived from an EMBL/GenBank/DDBJ whole genome shotgun (WGS) entry which is preliminary data.</text>
</comment>
<dbReference type="Proteomes" id="UP000075349">
    <property type="component" value="Unassembled WGS sequence"/>
</dbReference>
<dbReference type="AlphaFoldDB" id="A0A151JDS1"/>
<evidence type="ECO:0000313" key="2">
    <source>
        <dbReference type="Proteomes" id="UP000075349"/>
    </source>
</evidence>
<reference evidence="2" key="1">
    <citation type="submission" date="2015-12" db="EMBL/GenBank/DDBJ databases">
        <authorList>
            <person name="Tarr C.L."/>
            <person name="Gladney L.M."/>
        </authorList>
    </citation>
    <scope>NUCLEOTIDE SEQUENCE [LARGE SCALE GENOMIC DNA]</scope>
    <source>
        <strain evidence="2">2756-81</strain>
    </source>
</reference>
<gene>
    <name evidence="1" type="ORF">AUQ44_18785</name>
</gene>
<sequence>MTTARYVEINDGIQSIWMIERIWQLAETLPTEEIPIADICGPDEVTWFGDSGPGPTCRAIAEHCRRINNADLSYPVILTEDYRVFDGMHRIAKCIMQGKATIAVKRFRQNPAPDQVRDLNQPSD</sequence>
<organism evidence="1 2">
    <name type="scientific">Vibrio cidicii</name>
    <dbReference type="NCBI Taxonomy" id="1763883"/>
    <lineage>
        <taxon>Bacteria</taxon>
        <taxon>Pseudomonadati</taxon>
        <taxon>Pseudomonadota</taxon>
        <taxon>Gammaproteobacteria</taxon>
        <taxon>Vibrionales</taxon>
        <taxon>Vibrionaceae</taxon>
        <taxon>Vibrio</taxon>
    </lineage>
</organism>
<evidence type="ECO:0000313" key="1">
    <source>
        <dbReference type="EMBL" id="KYN23895.1"/>
    </source>
</evidence>
<proteinExistence type="predicted"/>
<accession>A0A151JDS1</accession>
<dbReference type="EMBL" id="LOMK01000002">
    <property type="protein sequence ID" value="KYN23895.1"/>
    <property type="molecule type" value="Genomic_DNA"/>
</dbReference>
<name>A0A151JDS1_9VIBR</name>